<evidence type="ECO:0000256" key="7">
    <source>
        <dbReference type="PROSITE-ProRule" id="PRU01091"/>
    </source>
</evidence>
<evidence type="ECO:0000256" key="4">
    <source>
        <dbReference type="ARBA" id="ARBA00023125"/>
    </source>
</evidence>
<dbReference type="AlphaFoldDB" id="A0A0D1XPI5"/>
<evidence type="ECO:0000313" key="12">
    <source>
        <dbReference type="Proteomes" id="UP000037269"/>
    </source>
</evidence>
<feature type="domain" description="OmpR/PhoB-type" evidence="9">
    <location>
        <begin position="127"/>
        <end position="231"/>
    </location>
</feature>
<keyword evidence="5" id="KW-0804">Transcription</keyword>
<comment type="similarity">
    <text evidence="1">Belongs to the AfsR/DnrI/RedD regulatory family.</text>
</comment>
<dbReference type="Gene3D" id="3.40.50.2300">
    <property type="match status" value="1"/>
</dbReference>
<dbReference type="PATRIC" id="fig|47500.8.peg.1009"/>
<dbReference type="InterPro" id="IPR051677">
    <property type="entry name" value="AfsR-DnrI-RedD_regulator"/>
</dbReference>
<keyword evidence="10" id="KW-0808">Transferase</keyword>
<dbReference type="EMBL" id="LGUG01000004">
    <property type="protein sequence ID" value="KON97619.1"/>
    <property type="molecule type" value="Genomic_DNA"/>
</dbReference>
<dbReference type="InterPro" id="IPR001789">
    <property type="entry name" value="Sig_transdc_resp-reg_receiver"/>
</dbReference>
<dbReference type="PANTHER" id="PTHR35807:SF2">
    <property type="entry name" value="TRANSCRIPTIONAL ACTIVATOR DOMAIN"/>
    <property type="match status" value="1"/>
</dbReference>
<evidence type="ECO:0000313" key="10">
    <source>
        <dbReference type="EMBL" id="KON97619.1"/>
    </source>
</evidence>
<dbReference type="SUPFAM" id="SSF52172">
    <property type="entry name" value="CheY-like"/>
    <property type="match status" value="1"/>
</dbReference>
<dbReference type="SUPFAM" id="SSF48452">
    <property type="entry name" value="TPR-like"/>
    <property type="match status" value="1"/>
</dbReference>
<dbReference type="OrthoDB" id="3190595at2"/>
<keyword evidence="12" id="KW-1185">Reference proteome</keyword>
<dbReference type="Gene3D" id="1.10.10.10">
    <property type="entry name" value="Winged helix-like DNA-binding domain superfamily/Winged helix DNA-binding domain"/>
    <property type="match status" value="1"/>
</dbReference>
<evidence type="ECO:0000313" key="13">
    <source>
        <dbReference type="Proteomes" id="UP000182836"/>
    </source>
</evidence>
<dbReference type="RefSeq" id="WP_043066846.1">
    <property type="nucleotide sequence ID" value="NZ_BJOA01000255.1"/>
</dbReference>
<dbReference type="Pfam" id="PF00072">
    <property type="entry name" value="Response_reg"/>
    <property type="match status" value="1"/>
</dbReference>
<dbReference type="InterPro" id="IPR011006">
    <property type="entry name" value="CheY-like_superfamily"/>
</dbReference>
<organism evidence="10 12">
    <name type="scientific">Aneurinibacillus migulanus</name>
    <name type="common">Bacillus migulanus</name>
    <dbReference type="NCBI Taxonomy" id="47500"/>
    <lineage>
        <taxon>Bacteria</taxon>
        <taxon>Bacillati</taxon>
        <taxon>Bacillota</taxon>
        <taxon>Bacilli</taxon>
        <taxon>Bacillales</taxon>
        <taxon>Paenibacillaceae</taxon>
        <taxon>Aneurinibacillus group</taxon>
        <taxon>Aneurinibacillus</taxon>
    </lineage>
</organism>
<reference evidence="11 13" key="2">
    <citation type="submission" date="2016-10" db="EMBL/GenBank/DDBJ databases">
        <authorList>
            <person name="de Groot N.N."/>
        </authorList>
    </citation>
    <scope>NUCLEOTIDE SEQUENCE [LARGE SCALE GENOMIC DNA]</scope>
    <source>
        <strain evidence="11 13">DSM 2895</strain>
    </source>
</reference>
<keyword evidence="10" id="KW-0418">Kinase</keyword>
<dbReference type="InterPro" id="IPR001867">
    <property type="entry name" value="OmpR/PhoB-type_DNA-bd"/>
</dbReference>
<evidence type="ECO:0000256" key="1">
    <source>
        <dbReference type="ARBA" id="ARBA00005820"/>
    </source>
</evidence>
<keyword evidence="3" id="KW-0805">Transcription regulation</keyword>
<dbReference type="GO" id="GO:0003677">
    <property type="term" value="F:DNA binding"/>
    <property type="evidence" value="ECO:0007669"/>
    <property type="project" value="UniProtKB-UniRule"/>
</dbReference>
<sequence>MRVILVDDERLALQQLRKALECDVSGIQVIGMFSDPAHVVEDIKKLQPDAVFLDIHMPEISGLKLGEQLQELVPSIEIVFVTAYDRYAVQAFEMYALDYVMKPIQSSRLQKTVQRLREKIETGEDNKQELEPPFICCFNQLRFQLPGEEAQTVKWRTSKAQELFTYLLHHRERVIDRNTLIELLWPDFEMDRAAKQLYTTAYHIRQTLKSNRMEAVSISSGDLEAGYRLTVGEVRIDTEEWENKVKQLGPIDLHNVAQHEQALKLYKGDYLGDYEYMWAEQERERLRLLWLRHAQDLSQFYMEQGRWQGVIKVNQRIQQLLPDNEESYFTLMQLYDSLGYRGRMEEQYWLLISRLEQEMGVTVSANIRAWYENKKPLHC</sequence>
<dbReference type="Gene3D" id="1.25.40.10">
    <property type="entry name" value="Tetratricopeptide repeat domain"/>
    <property type="match status" value="1"/>
</dbReference>
<feature type="domain" description="Response regulatory" evidence="8">
    <location>
        <begin position="2"/>
        <end position="117"/>
    </location>
</feature>
<dbReference type="SUPFAM" id="SSF46894">
    <property type="entry name" value="C-terminal effector domain of the bipartite response regulators"/>
    <property type="match status" value="1"/>
</dbReference>
<evidence type="ECO:0000256" key="6">
    <source>
        <dbReference type="PROSITE-ProRule" id="PRU00169"/>
    </source>
</evidence>
<dbReference type="Proteomes" id="UP000182836">
    <property type="component" value="Unassembled WGS sequence"/>
</dbReference>
<keyword evidence="6" id="KW-0597">Phosphoprotein</keyword>
<dbReference type="PANTHER" id="PTHR35807">
    <property type="entry name" value="TRANSCRIPTIONAL REGULATOR REDD-RELATED"/>
    <property type="match status" value="1"/>
</dbReference>
<dbReference type="GO" id="GO:0006355">
    <property type="term" value="P:regulation of DNA-templated transcription"/>
    <property type="evidence" value="ECO:0007669"/>
    <property type="project" value="InterPro"/>
</dbReference>
<evidence type="ECO:0000256" key="5">
    <source>
        <dbReference type="ARBA" id="ARBA00023163"/>
    </source>
</evidence>
<dbReference type="Proteomes" id="UP000037269">
    <property type="component" value="Unassembled WGS sequence"/>
</dbReference>
<keyword evidence="4 7" id="KW-0238">DNA-binding</keyword>
<dbReference type="InterPro" id="IPR011990">
    <property type="entry name" value="TPR-like_helical_dom_sf"/>
</dbReference>
<dbReference type="InterPro" id="IPR036388">
    <property type="entry name" value="WH-like_DNA-bd_sf"/>
</dbReference>
<proteinExistence type="inferred from homology"/>
<dbReference type="SMART" id="SM01043">
    <property type="entry name" value="BTAD"/>
    <property type="match status" value="1"/>
</dbReference>
<dbReference type="EMBL" id="FNED01000016">
    <property type="protein sequence ID" value="SDJ37762.1"/>
    <property type="molecule type" value="Genomic_DNA"/>
</dbReference>
<dbReference type="Pfam" id="PF00486">
    <property type="entry name" value="Trans_reg_C"/>
    <property type="match status" value="1"/>
</dbReference>
<evidence type="ECO:0000256" key="2">
    <source>
        <dbReference type="ARBA" id="ARBA00023012"/>
    </source>
</evidence>
<name>A0A0D1XPI5_ANEMI</name>
<gene>
    <name evidence="10" type="ORF">AF333_21390</name>
    <name evidence="11" type="ORF">SAMN04487909_116126</name>
</gene>
<dbReference type="GO" id="GO:0016301">
    <property type="term" value="F:kinase activity"/>
    <property type="evidence" value="ECO:0007669"/>
    <property type="project" value="UniProtKB-KW"/>
</dbReference>
<evidence type="ECO:0000256" key="3">
    <source>
        <dbReference type="ARBA" id="ARBA00023015"/>
    </source>
</evidence>
<dbReference type="InterPro" id="IPR016032">
    <property type="entry name" value="Sig_transdc_resp-reg_C-effctor"/>
</dbReference>
<dbReference type="SMART" id="SM00862">
    <property type="entry name" value="Trans_reg_C"/>
    <property type="match status" value="1"/>
</dbReference>
<protein>
    <submittedName>
        <fullName evidence="10">Histidine kinase</fullName>
    </submittedName>
    <submittedName>
        <fullName evidence="11">Two-component response regulator, SAPR family, consists of REC, wHTH and BTAD domains</fullName>
    </submittedName>
</protein>
<accession>A0A0D1XPI5</accession>
<evidence type="ECO:0000259" key="8">
    <source>
        <dbReference type="PROSITE" id="PS50110"/>
    </source>
</evidence>
<dbReference type="PROSITE" id="PS51755">
    <property type="entry name" value="OMPR_PHOB"/>
    <property type="match status" value="1"/>
</dbReference>
<feature type="DNA-binding region" description="OmpR/PhoB-type" evidence="7">
    <location>
        <begin position="127"/>
        <end position="231"/>
    </location>
</feature>
<dbReference type="GO" id="GO:0000160">
    <property type="term" value="P:phosphorelay signal transduction system"/>
    <property type="evidence" value="ECO:0007669"/>
    <property type="project" value="UniProtKB-KW"/>
</dbReference>
<keyword evidence="2" id="KW-0902">Two-component regulatory system</keyword>
<evidence type="ECO:0000259" key="9">
    <source>
        <dbReference type="PROSITE" id="PS51755"/>
    </source>
</evidence>
<feature type="modified residue" description="4-aspartylphosphate" evidence="6">
    <location>
        <position position="54"/>
    </location>
</feature>
<dbReference type="InterPro" id="IPR005158">
    <property type="entry name" value="BTAD"/>
</dbReference>
<dbReference type="SMART" id="SM00448">
    <property type="entry name" value="REC"/>
    <property type="match status" value="1"/>
</dbReference>
<dbReference type="PROSITE" id="PS50110">
    <property type="entry name" value="RESPONSE_REGULATORY"/>
    <property type="match status" value="1"/>
</dbReference>
<reference evidence="10 12" key="1">
    <citation type="submission" date="2015-07" db="EMBL/GenBank/DDBJ databases">
        <title>Fjat-14205 dsm 2895.</title>
        <authorList>
            <person name="Liu B."/>
            <person name="Wang J."/>
            <person name="Zhu Y."/>
            <person name="Liu G."/>
            <person name="Chen Q."/>
            <person name="Chen Z."/>
            <person name="Lan J."/>
            <person name="Che J."/>
            <person name="Ge C."/>
            <person name="Shi H."/>
            <person name="Pan Z."/>
            <person name="Liu X."/>
        </authorList>
    </citation>
    <scope>NUCLEOTIDE SEQUENCE [LARGE SCALE GENOMIC DNA]</scope>
    <source>
        <strain evidence="10 12">DSM 2895</strain>
    </source>
</reference>
<dbReference type="GeneID" id="42307698"/>
<dbReference type="Pfam" id="PF03704">
    <property type="entry name" value="BTAD"/>
    <property type="match status" value="1"/>
</dbReference>
<dbReference type="STRING" id="47500.AF333_21390"/>
<evidence type="ECO:0000313" key="11">
    <source>
        <dbReference type="EMBL" id="SDJ37762.1"/>
    </source>
</evidence>